<evidence type="ECO:0000259" key="2">
    <source>
        <dbReference type="Pfam" id="PF07714"/>
    </source>
</evidence>
<dbReference type="Gene3D" id="1.10.510.10">
    <property type="entry name" value="Transferase(Phosphotransferase) domain 1"/>
    <property type="match status" value="1"/>
</dbReference>
<evidence type="ECO:0000313" key="5">
    <source>
        <dbReference type="Proteomes" id="UP000215914"/>
    </source>
</evidence>
<dbReference type="InterPro" id="IPR011009">
    <property type="entry name" value="Kinase-like_dom_sf"/>
</dbReference>
<proteinExistence type="inferred from homology"/>
<dbReference type="GO" id="GO:0012505">
    <property type="term" value="C:endomembrane system"/>
    <property type="evidence" value="ECO:0007669"/>
    <property type="project" value="UniProtKB-SubCell"/>
</dbReference>
<accession>A0A251U8R8</accession>
<evidence type="ECO:0000313" key="3">
    <source>
        <dbReference type="EMBL" id="KAF5797205.1"/>
    </source>
</evidence>
<feature type="domain" description="Serine-threonine/tyrosine-protein kinase catalytic" evidence="2">
    <location>
        <begin position="6"/>
        <end position="103"/>
    </location>
</feature>
<reference evidence="3" key="3">
    <citation type="submission" date="2020-06" db="EMBL/GenBank/DDBJ databases">
        <title>Helianthus annuus Genome sequencing and assembly Release 2.</title>
        <authorList>
            <person name="Gouzy J."/>
            <person name="Langlade N."/>
            <person name="Munos S."/>
        </authorList>
    </citation>
    <scope>NUCLEOTIDE SEQUENCE</scope>
    <source>
        <tissue evidence="3">Leaves</tissue>
    </source>
</reference>
<sequence>MEKSYSTNVACTPPEYLRTGKVIAESVIYSFGTLLLDLLSTKQIPPSHVLDLIKRRDWMLLMDSHLEGNFSDDDGIKLIRTTLHCLEYEPQERPNIESVVAALTPLQKQTDASSRVLLRISEELSPLGDACSRTELAAIHEILINI</sequence>
<dbReference type="GO" id="GO:0004672">
    <property type="term" value="F:protein kinase activity"/>
    <property type="evidence" value="ECO:0007669"/>
    <property type="project" value="InterPro"/>
</dbReference>
<dbReference type="Proteomes" id="UP000215914">
    <property type="component" value="Chromosome 8"/>
</dbReference>
<reference evidence="4" key="2">
    <citation type="submission" date="2017-02" db="EMBL/GenBank/DDBJ databases">
        <title>Sunflower complete genome.</title>
        <authorList>
            <person name="Langlade N."/>
            <person name="Munos S."/>
        </authorList>
    </citation>
    <scope>NUCLEOTIDE SEQUENCE [LARGE SCALE GENOMIC DNA]</scope>
    <source>
        <tissue evidence="4">Leaves</tissue>
    </source>
</reference>
<organism evidence="4 5">
    <name type="scientific">Helianthus annuus</name>
    <name type="common">Common sunflower</name>
    <dbReference type="NCBI Taxonomy" id="4232"/>
    <lineage>
        <taxon>Eukaryota</taxon>
        <taxon>Viridiplantae</taxon>
        <taxon>Streptophyta</taxon>
        <taxon>Embryophyta</taxon>
        <taxon>Tracheophyta</taxon>
        <taxon>Spermatophyta</taxon>
        <taxon>Magnoliopsida</taxon>
        <taxon>eudicotyledons</taxon>
        <taxon>Gunneridae</taxon>
        <taxon>Pentapetalae</taxon>
        <taxon>asterids</taxon>
        <taxon>campanulids</taxon>
        <taxon>Asterales</taxon>
        <taxon>Asteraceae</taxon>
        <taxon>Asteroideae</taxon>
        <taxon>Heliantheae alliance</taxon>
        <taxon>Heliantheae</taxon>
        <taxon>Helianthus</taxon>
    </lineage>
</organism>
<dbReference type="EMBL" id="MNCJ02000323">
    <property type="protein sequence ID" value="KAF5797205.1"/>
    <property type="molecule type" value="Genomic_DNA"/>
</dbReference>
<dbReference type="AlphaFoldDB" id="A0A251U8R8"/>
<evidence type="ECO:0000256" key="1">
    <source>
        <dbReference type="ARBA" id="ARBA00008684"/>
    </source>
</evidence>
<dbReference type="GO" id="GO:0009742">
    <property type="term" value="P:brassinosteroid mediated signaling pathway"/>
    <property type="evidence" value="ECO:0007669"/>
    <property type="project" value="InterPro"/>
</dbReference>
<dbReference type="Pfam" id="PF07714">
    <property type="entry name" value="PK_Tyr_Ser-Thr"/>
    <property type="match status" value="1"/>
</dbReference>
<protein>
    <submittedName>
        <fullName evidence="4">Putative vascular endothelial growth factor receptor 2 (VEGFR2)</fullName>
    </submittedName>
</protein>
<keyword evidence="5" id="KW-1185">Reference proteome</keyword>
<dbReference type="EMBL" id="CM007897">
    <property type="protein sequence ID" value="OTG19738.1"/>
    <property type="molecule type" value="Genomic_DNA"/>
</dbReference>
<dbReference type="GO" id="GO:0005524">
    <property type="term" value="F:ATP binding"/>
    <property type="evidence" value="ECO:0007669"/>
    <property type="project" value="UniProtKB-KW"/>
</dbReference>
<evidence type="ECO:0000313" key="4">
    <source>
        <dbReference type="EMBL" id="OTG19738.1"/>
    </source>
</evidence>
<dbReference type="OMA" id="YSTNVAC"/>
<name>A0A251U8R8_HELAN</name>
<keyword evidence="3" id="KW-0808">Transferase</keyword>
<reference evidence="3 5" key="1">
    <citation type="journal article" date="2017" name="Nature">
        <title>The sunflower genome provides insights into oil metabolism, flowering and Asterid evolution.</title>
        <authorList>
            <person name="Badouin H."/>
            <person name="Gouzy J."/>
            <person name="Grassa C.J."/>
            <person name="Murat F."/>
            <person name="Staton S.E."/>
            <person name="Cottret L."/>
            <person name="Lelandais-Briere C."/>
            <person name="Owens G.L."/>
            <person name="Carrere S."/>
            <person name="Mayjonade B."/>
            <person name="Legrand L."/>
            <person name="Gill N."/>
            <person name="Kane N.C."/>
            <person name="Bowers J.E."/>
            <person name="Hubner S."/>
            <person name="Bellec A."/>
            <person name="Berard A."/>
            <person name="Berges H."/>
            <person name="Blanchet N."/>
            <person name="Boniface M.C."/>
            <person name="Brunel D."/>
            <person name="Catrice O."/>
            <person name="Chaidir N."/>
            <person name="Claudel C."/>
            <person name="Donnadieu C."/>
            <person name="Faraut T."/>
            <person name="Fievet G."/>
            <person name="Helmstetter N."/>
            <person name="King M."/>
            <person name="Knapp S.J."/>
            <person name="Lai Z."/>
            <person name="Le Paslier M.C."/>
            <person name="Lippi Y."/>
            <person name="Lorenzon L."/>
            <person name="Mandel J.R."/>
            <person name="Marage G."/>
            <person name="Marchand G."/>
            <person name="Marquand E."/>
            <person name="Bret-Mestries E."/>
            <person name="Morien E."/>
            <person name="Nambeesan S."/>
            <person name="Nguyen T."/>
            <person name="Pegot-Espagnet P."/>
            <person name="Pouilly N."/>
            <person name="Raftis F."/>
            <person name="Sallet E."/>
            <person name="Schiex T."/>
            <person name="Thomas J."/>
            <person name="Vandecasteele C."/>
            <person name="Vares D."/>
            <person name="Vear F."/>
            <person name="Vautrin S."/>
            <person name="Crespi M."/>
            <person name="Mangin B."/>
            <person name="Burke J.M."/>
            <person name="Salse J."/>
            <person name="Munos S."/>
            <person name="Vincourt P."/>
            <person name="Rieseberg L.H."/>
            <person name="Langlade N.B."/>
        </authorList>
    </citation>
    <scope>NUCLEOTIDE SEQUENCE [LARGE SCALE GENOMIC DNA]</scope>
    <source>
        <strain evidence="5">cv. SF193</strain>
        <tissue evidence="3">Leaves</tissue>
    </source>
</reference>
<dbReference type="PANTHER" id="PTHR45863">
    <property type="entry name" value="SERINE/THREONINE-PROTEIN KINASE BSK5"/>
    <property type="match status" value="1"/>
</dbReference>
<dbReference type="PANTHER" id="PTHR45863:SF35">
    <property type="entry name" value="TETRATRICOPEPTIDE-LIKE HELICAL DOMAIN-CONTAINING PROTEIN-RELATED"/>
    <property type="match status" value="1"/>
</dbReference>
<gene>
    <name evidence="4" type="ORF">HannXRQ_Chr08g0237441</name>
    <name evidence="3" type="ORF">HanXRQr2_Chr08g0360901</name>
</gene>
<dbReference type="Gramene" id="mRNA:HanXRQr2_Chr08g0360901">
    <property type="protein sequence ID" value="mRNA:HanXRQr2_Chr08g0360901"/>
    <property type="gene ID" value="HanXRQr2_Chr08g0360901"/>
</dbReference>
<dbReference type="InterPro" id="IPR001245">
    <property type="entry name" value="Ser-Thr/Tyr_kinase_cat_dom"/>
</dbReference>
<dbReference type="InParanoid" id="A0A251U8R8"/>
<comment type="similarity">
    <text evidence="1">Belongs to the protein kinase superfamily. Ser/Thr protein kinase family.</text>
</comment>
<keyword evidence="4" id="KW-0675">Receptor</keyword>
<dbReference type="InterPro" id="IPR045845">
    <property type="entry name" value="BSK"/>
</dbReference>
<dbReference type="SUPFAM" id="SSF56112">
    <property type="entry name" value="Protein kinase-like (PK-like)"/>
    <property type="match status" value="1"/>
</dbReference>